<evidence type="ECO:0000313" key="4">
    <source>
        <dbReference type="Proteomes" id="UP001179280"/>
    </source>
</evidence>
<gene>
    <name evidence="3" type="ORF">JOC54_000356</name>
</gene>
<dbReference type="InterPro" id="IPR001188">
    <property type="entry name" value="Sperm_putr-bd"/>
</dbReference>
<organism evidence="3 4">
    <name type="scientific">Shouchella xiaoxiensis</name>
    <dbReference type="NCBI Taxonomy" id="766895"/>
    <lineage>
        <taxon>Bacteria</taxon>
        <taxon>Bacillati</taxon>
        <taxon>Bacillota</taxon>
        <taxon>Bacilli</taxon>
        <taxon>Bacillales</taxon>
        <taxon>Bacillaceae</taxon>
        <taxon>Shouchella</taxon>
    </lineage>
</organism>
<protein>
    <submittedName>
        <fullName evidence="3">Spermidine/putrescine transport system substrate-binding protein</fullName>
    </submittedName>
</protein>
<dbReference type="CDD" id="cd13589">
    <property type="entry name" value="PBP2_polyamine_RpCGA009"/>
    <property type="match status" value="1"/>
</dbReference>
<accession>A0ABS2SPG0</accession>
<evidence type="ECO:0000313" key="3">
    <source>
        <dbReference type="EMBL" id="MBM7837125.1"/>
    </source>
</evidence>
<dbReference type="SUPFAM" id="SSF53850">
    <property type="entry name" value="Periplasmic binding protein-like II"/>
    <property type="match status" value="1"/>
</dbReference>
<dbReference type="Gene3D" id="3.40.190.10">
    <property type="entry name" value="Periplasmic binding protein-like II"/>
    <property type="match status" value="2"/>
</dbReference>
<dbReference type="Proteomes" id="UP001179280">
    <property type="component" value="Unassembled WGS sequence"/>
</dbReference>
<dbReference type="PANTHER" id="PTHR30006:SF2">
    <property type="entry name" value="ABC TRANSPORTER SUBSTRATE-BINDING PROTEIN"/>
    <property type="match status" value="1"/>
</dbReference>
<feature type="chain" id="PRO_5046777610" evidence="2">
    <location>
        <begin position="19"/>
        <end position="348"/>
    </location>
</feature>
<dbReference type="PANTHER" id="PTHR30006">
    <property type="entry name" value="THIAMINE-BINDING PERIPLASMIC PROTEIN-RELATED"/>
    <property type="match status" value="1"/>
</dbReference>
<name>A0ABS2SPG0_9BACI</name>
<evidence type="ECO:0000256" key="1">
    <source>
        <dbReference type="ARBA" id="ARBA00022729"/>
    </source>
</evidence>
<comment type="caution">
    <text evidence="3">The sequence shown here is derived from an EMBL/GenBank/DDBJ whole genome shotgun (WGS) entry which is preliminary data.</text>
</comment>
<dbReference type="PROSITE" id="PS51257">
    <property type="entry name" value="PROKAR_LIPOPROTEIN"/>
    <property type="match status" value="1"/>
</dbReference>
<dbReference type="EMBL" id="JAFBCV010000001">
    <property type="protein sequence ID" value="MBM7837125.1"/>
    <property type="molecule type" value="Genomic_DNA"/>
</dbReference>
<evidence type="ECO:0000256" key="2">
    <source>
        <dbReference type="SAM" id="SignalP"/>
    </source>
</evidence>
<dbReference type="PRINTS" id="PR00909">
    <property type="entry name" value="SPERMDNBNDNG"/>
</dbReference>
<sequence length="348" mass="38090">MKKLATITLLSASVAALSACGQSGSNGEDAPTDLVVSTWGFAEDFFNEEVYAPFEEEHNVNIVVDIGNNAERLNRIRQGTANIDVIYLSDYYAQQGIDEGLFAPIDRSNIPNIDDLYELAQAPLGEEYGPAYTVGQFGIAYNPDEVDADIASWADLWDESLANNITLPNITATTGPMFLDAASTVAGEESFNEDAAFAELTALKSNVVKEYDRTSDFVNMFSQGEIVAGPFMEMYLNDLIAAVPNTQFVTPEEGAYAVLNTVNVVEGSDNQELAEAFINWHLSAEVQEASAKAKIDSPVNQTVELSAEEAEGITYGEETINDLKLLDMQFVNEQSAQWIDRWNREIAN</sequence>
<reference evidence="3" key="1">
    <citation type="submission" date="2021-01" db="EMBL/GenBank/DDBJ databases">
        <title>Genomic Encyclopedia of Type Strains, Phase IV (KMG-IV): sequencing the most valuable type-strain genomes for metagenomic binning, comparative biology and taxonomic classification.</title>
        <authorList>
            <person name="Goeker M."/>
        </authorList>
    </citation>
    <scope>NUCLEOTIDE SEQUENCE</scope>
    <source>
        <strain evidence="3">DSM 21943</strain>
    </source>
</reference>
<feature type="signal peptide" evidence="2">
    <location>
        <begin position="1"/>
        <end position="18"/>
    </location>
</feature>
<keyword evidence="4" id="KW-1185">Reference proteome</keyword>
<dbReference type="Pfam" id="PF13343">
    <property type="entry name" value="SBP_bac_6"/>
    <property type="match status" value="1"/>
</dbReference>
<proteinExistence type="predicted"/>
<keyword evidence="1 2" id="KW-0732">Signal</keyword>
<dbReference type="RefSeq" id="WP_204463960.1">
    <property type="nucleotide sequence ID" value="NZ_JAFBCV010000001.1"/>
</dbReference>